<protein>
    <recommendedName>
        <fullName evidence="7">MalT-like TPR region domain-containing protein</fullName>
    </recommendedName>
</protein>
<feature type="compositionally biased region" description="Low complexity" evidence="3">
    <location>
        <begin position="727"/>
        <end position="750"/>
    </location>
</feature>
<keyword evidence="4" id="KW-1133">Transmembrane helix</keyword>
<keyword evidence="1" id="KW-0677">Repeat</keyword>
<dbReference type="InterPro" id="IPR011990">
    <property type="entry name" value="TPR-like_helical_dom_sf"/>
</dbReference>
<name>A0ABY8U9Z1_TETOB</name>
<evidence type="ECO:0000256" key="1">
    <source>
        <dbReference type="ARBA" id="ARBA00022737"/>
    </source>
</evidence>
<sequence>MASSTPAPAALQQPLAHDTPAVAPAPDAALTPVAVAPRPAPVYKPTPVAAKKAPAAKQAKSGPNVGLIAGAAVAAITVIAAGVGVMMSGKKAAPEPAKKAPSRTAAAARPAAKAGSAKAPTRTSSSGGGAAKAAGTRSSSTARRSTSAAAAAPAAEATPAPAAAEEPAAAAAAAAAAVEEPVATQDAAPAAAEEPAAAAAAVEEPAAVPEAAPAAAEAAAPAAEEAAAAAADDAEGAAAAEEADGEDGEGLIELAEGETLPVVDEAGNTLGTLHLLTHHDALLCLLDGEGLIELAEGETLPVVDEAGNTLGTLHADGRVLDDAGQEIGMLDDDGNVVLFEQQAAEEPQLSPAEEEAEQLMRQAAVAWNVQHNKDAAEKFQRKAMEAVTAKPGLARPEIIAEVASSLADMLYASDKLVDAKGALQVALDAAEAGGQHALYIKLSNNMGAVLRKQELHEEGKQLHQKAMDVALQHFGVAHATTTLARGNLVDALDQLGDRDAARELLNGSIDAIKKVADDKEAEEVAKGLKPGSEEAAAAAAAAAKQASSPEMAAMLAIDSTRAHTASIRVQIELARLEMKAKAFDRAVEVLQGAHALAVDKFGEETPEASSAMAALATCHRQAGNLETSASLFEQLYSINERQSEGPVNQSGVMLARTLADVLGEAERWGDALVWAEKALSLMQQMAGVKVHPALEPFFALVIELKHKTGDEAGAEELRKQLLKGKLQMAGQSQRAGAAAGRPPTGQQAGKQAGGKAAGNKRSTKRK</sequence>
<feature type="region of interest" description="Disordered" evidence="3">
    <location>
        <begin position="93"/>
        <end position="166"/>
    </location>
</feature>
<dbReference type="Pfam" id="PF13424">
    <property type="entry name" value="TPR_12"/>
    <property type="match status" value="2"/>
</dbReference>
<dbReference type="PANTHER" id="PTHR45641">
    <property type="entry name" value="TETRATRICOPEPTIDE REPEAT PROTEIN (AFU_ORTHOLOGUE AFUA_6G03870)"/>
    <property type="match status" value="1"/>
</dbReference>
<evidence type="ECO:0000313" key="5">
    <source>
        <dbReference type="EMBL" id="WIA17453.1"/>
    </source>
</evidence>
<organism evidence="5 6">
    <name type="scientific">Tetradesmus obliquus</name>
    <name type="common">Green alga</name>
    <name type="synonym">Acutodesmus obliquus</name>
    <dbReference type="NCBI Taxonomy" id="3088"/>
    <lineage>
        <taxon>Eukaryota</taxon>
        <taxon>Viridiplantae</taxon>
        <taxon>Chlorophyta</taxon>
        <taxon>core chlorophytes</taxon>
        <taxon>Chlorophyceae</taxon>
        <taxon>CS clade</taxon>
        <taxon>Sphaeropleales</taxon>
        <taxon>Scenedesmaceae</taxon>
        <taxon>Tetradesmus</taxon>
    </lineage>
</organism>
<evidence type="ECO:0000256" key="2">
    <source>
        <dbReference type="ARBA" id="ARBA00022803"/>
    </source>
</evidence>
<feature type="compositionally biased region" description="Low complexity" evidence="3">
    <location>
        <begin position="102"/>
        <end position="166"/>
    </location>
</feature>
<proteinExistence type="predicted"/>
<evidence type="ECO:0000256" key="3">
    <source>
        <dbReference type="SAM" id="MobiDB-lite"/>
    </source>
</evidence>
<dbReference type="Proteomes" id="UP001244341">
    <property type="component" value="Chromosome 8b"/>
</dbReference>
<evidence type="ECO:0000256" key="4">
    <source>
        <dbReference type="SAM" id="Phobius"/>
    </source>
</evidence>
<evidence type="ECO:0008006" key="7">
    <source>
        <dbReference type="Google" id="ProtNLM"/>
    </source>
</evidence>
<dbReference type="PANTHER" id="PTHR45641:SF19">
    <property type="entry name" value="NEPHROCYSTIN-3"/>
    <property type="match status" value="1"/>
</dbReference>
<feature type="region of interest" description="Disordered" evidence="3">
    <location>
        <begin position="1"/>
        <end position="24"/>
    </location>
</feature>
<evidence type="ECO:0000313" key="6">
    <source>
        <dbReference type="Proteomes" id="UP001244341"/>
    </source>
</evidence>
<keyword evidence="2" id="KW-0802">TPR repeat</keyword>
<keyword evidence="4" id="KW-0472">Membrane</keyword>
<keyword evidence="6" id="KW-1185">Reference proteome</keyword>
<feature type="transmembrane region" description="Helical" evidence="4">
    <location>
        <begin position="65"/>
        <end position="87"/>
    </location>
</feature>
<dbReference type="Gene3D" id="1.25.40.10">
    <property type="entry name" value="Tetratricopeptide repeat domain"/>
    <property type="match status" value="2"/>
</dbReference>
<feature type="region of interest" description="Disordered" evidence="3">
    <location>
        <begin position="725"/>
        <end position="766"/>
    </location>
</feature>
<dbReference type="EMBL" id="CP126215">
    <property type="protein sequence ID" value="WIA17453.1"/>
    <property type="molecule type" value="Genomic_DNA"/>
</dbReference>
<feature type="compositionally biased region" description="Low complexity" evidence="3">
    <location>
        <begin position="184"/>
        <end position="240"/>
    </location>
</feature>
<reference evidence="5 6" key="1">
    <citation type="submission" date="2023-05" db="EMBL/GenBank/DDBJ databases">
        <title>A 100% complete, gapless, phased diploid assembly of the Scenedesmus obliquus UTEX 3031 genome.</title>
        <authorList>
            <person name="Biondi T.C."/>
            <person name="Hanschen E.R."/>
            <person name="Kwon T."/>
            <person name="Eng W."/>
            <person name="Kruse C.P.S."/>
            <person name="Koehler S.I."/>
            <person name="Kunde Y."/>
            <person name="Gleasner C.D."/>
            <person name="You Mak K.T."/>
            <person name="Polle J."/>
            <person name="Hovde B.T."/>
            <person name="Starkenburg S.R."/>
        </authorList>
    </citation>
    <scope>NUCLEOTIDE SEQUENCE [LARGE SCALE GENOMIC DNA]</scope>
    <source>
        <strain evidence="5 6">DOE0152z</strain>
    </source>
</reference>
<gene>
    <name evidence="5" type="ORF">OEZ85_014298</name>
</gene>
<accession>A0ABY8U9Z1</accession>
<keyword evidence="4" id="KW-0812">Transmembrane</keyword>
<dbReference type="SUPFAM" id="SSF48452">
    <property type="entry name" value="TPR-like"/>
    <property type="match status" value="2"/>
</dbReference>
<feature type="region of interest" description="Disordered" evidence="3">
    <location>
        <begin position="184"/>
        <end position="247"/>
    </location>
</feature>